<evidence type="ECO:0000313" key="4">
    <source>
        <dbReference type="EMBL" id="CAD8979161.1"/>
    </source>
</evidence>
<feature type="compositionally biased region" description="Basic and acidic residues" evidence="1">
    <location>
        <begin position="308"/>
        <end position="327"/>
    </location>
</feature>
<reference evidence="4" key="1">
    <citation type="submission" date="2021-01" db="EMBL/GenBank/DDBJ databases">
        <authorList>
            <person name="Corre E."/>
            <person name="Pelletier E."/>
            <person name="Niang G."/>
            <person name="Scheremetjew M."/>
            <person name="Finn R."/>
            <person name="Kale V."/>
            <person name="Holt S."/>
            <person name="Cochrane G."/>
            <person name="Meng A."/>
            <person name="Brown T."/>
            <person name="Cohen L."/>
        </authorList>
    </citation>
    <scope>NUCLEOTIDE SEQUENCE</scope>
    <source>
        <strain evidence="3">CCMP441</strain>
        <strain evidence="4">CCMP644</strain>
    </source>
</reference>
<protein>
    <recommendedName>
        <fullName evidence="2">FHA domain-containing protein</fullName>
    </recommendedName>
</protein>
<evidence type="ECO:0000256" key="1">
    <source>
        <dbReference type="SAM" id="MobiDB-lite"/>
    </source>
</evidence>
<feature type="domain" description="FHA" evidence="2">
    <location>
        <begin position="257"/>
        <end position="308"/>
    </location>
</feature>
<dbReference type="InterPro" id="IPR008984">
    <property type="entry name" value="SMAD_FHA_dom_sf"/>
</dbReference>
<dbReference type="AlphaFoldDB" id="A0A6U4KC81"/>
<dbReference type="CDD" id="cd00060">
    <property type="entry name" value="FHA"/>
    <property type="match status" value="1"/>
</dbReference>
<dbReference type="SUPFAM" id="SSF49879">
    <property type="entry name" value="SMAD/FHA domain"/>
    <property type="match status" value="1"/>
</dbReference>
<evidence type="ECO:0000313" key="3">
    <source>
        <dbReference type="EMBL" id="CAD8750786.1"/>
    </source>
</evidence>
<feature type="region of interest" description="Disordered" evidence="1">
    <location>
        <begin position="302"/>
        <end position="327"/>
    </location>
</feature>
<dbReference type="PROSITE" id="PS50006">
    <property type="entry name" value="FHA_DOMAIN"/>
    <property type="match status" value="1"/>
</dbReference>
<dbReference type="EMBL" id="HBFK01028449">
    <property type="protein sequence ID" value="CAD8750786.1"/>
    <property type="molecule type" value="Transcribed_RNA"/>
</dbReference>
<sequence length="410" mass="43901">MELGVASRMQASLSLSPGGEQVVLAPVEGVSVTVHVDGVGKGFEVEWRDVRSLPSTSDADVSRNATPRAHTEALLSVQSLLRVVMKIVFGDESSSLALGACVAQAAAGGEGDMVLLLQHRTNRAMMQRVKICMDRHGGFEKGVVVDERLAEVSIDKTPLDLLKRLGLLLSPARGYVFAKPVQWVELPSELWFNVLRCMTKKEGRAVACTSQMVQGIVKLSSFIWAPALLHLSLAAAADAVRLDTSTHLPVNISEKEVRIGRSRRNDVVLLRDPEVSKKHCRIWRDWRGDVYIQDLASTNGTKLNGEWLRPHADAGPDPKANSDPRKLTVGDVVVLGLTTLKLDDGPAPDHPPRSATGRAAGEGEEAAGSERPDSPSGSMQDSDSPERASRPQSGEEGGAAAAGQSTPGQL</sequence>
<accession>A0A6U4KC81</accession>
<dbReference type="EMBL" id="HBFX01050114">
    <property type="protein sequence ID" value="CAD8979161.1"/>
    <property type="molecule type" value="Transcribed_RNA"/>
</dbReference>
<name>A0A6U4KC81_HEMAN</name>
<dbReference type="InterPro" id="IPR050923">
    <property type="entry name" value="Cell_Proc_Reg/RNA_Proc"/>
</dbReference>
<dbReference type="PANTHER" id="PTHR23308">
    <property type="entry name" value="NUCLEAR INHIBITOR OF PROTEIN PHOSPHATASE-1"/>
    <property type="match status" value="1"/>
</dbReference>
<dbReference type="Gene3D" id="2.60.200.20">
    <property type="match status" value="1"/>
</dbReference>
<dbReference type="Pfam" id="PF00498">
    <property type="entry name" value="FHA"/>
    <property type="match status" value="1"/>
</dbReference>
<organism evidence="4">
    <name type="scientific">Hemiselmis andersenii</name>
    <name type="common">Cryptophyte alga</name>
    <dbReference type="NCBI Taxonomy" id="464988"/>
    <lineage>
        <taxon>Eukaryota</taxon>
        <taxon>Cryptophyceae</taxon>
        <taxon>Cryptomonadales</taxon>
        <taxon>Hemiselmidaceae</taxon>
        <taxon>Hemiselmis</taxon>
    </lineage>
</organism>
<dbReference type="SMART" id="SM00240">
    <property type="entry name" value="FHA"/>
    <property type="match status" value="1"/>
</dbReference>
<feature type="region of interest" description="Disordered" evidence="1">
    <location>
        <begin position="340"/>
        <end position="410"/>
    </location>
</feature>
<gene>
    <name evidence="4" type="ORF">HAND00432_LOCUS30171</name>
    <name evidence="3" type="ORF">HAND1043_LOCUS17292</name>
</gene>
<proteinExistence type="predicted"/>
<dbReference type="InterPro" id="IPR000253">
    <property type="entry name" value="FHA_dom"/>
</dbReference>
<evidence type="ECO:0000259" key="2">
    <source>
        <dbReference type="PROSITE" id="PS50006"/>
    </source>
</evidence>